<dbReference type="GO" id="GO:0051287">
    <property type="term" value="F:NAD binding"/>
    <property type="evidence" value="ECO:0007669"/>
    <property type="project" value="InterPro"/>
</dbReference>
<dbReference type="OrthoDB" id="9805416at2"/>
<dbReference type="InterPro" id="IPR029752">
    <property type="entry name" value="D-isomer_DH_CS1"/>
</dbReference>
<dbReference type="InterPro" id="IPR006139">
    <property type="entry name" value="D-isomer_2_OHA_DH_cat_dom"/>
</dbReference>
<evidence type="ECO:0000259" key="4">
    <source>
        <dbReference type="Pfam" id="PF00389"/>
    </source>
</evidence>
<feature type="domain" description="D-isomer specific 2-hydroxyacid dehydrogenase NAD-binding" evidence="5">
    <location>
        <begin position="97"/>
        <end position="284"/>
    </location>
</feature>
<dbReference type="PROSITE" id="PS00065">
    <property type="entry name" value="D_2_HYDROXYACID_DH_1"/>
    <property type="match status" value="1"/>
</dbReference>
<dbReference type="EMBL" id="VBSP01000012">
    <property type="protein sequence ID" value="TLQ41709.1"/>
    <property type="molecule type" value="Genomic_DNA"/>
</dbReference>
<dbReference type="NCBIfam" id="NF006374">
    <property type="entry name" value="PRK08605.1"/>
    <property type="match status" value="1"/>
</dbReference>
<name>A0A5R9DVQ0_9LACT</name>
<evidence type="ECO:0000256" key="1">
    <source>
        <dbReference type="ARBA" id="ARBA00005854"/>
    </source>
</evidence>
<sequence>MEQWSKAHSIHVEMTPEYITPETVHLAEGFDGITNMQVSDIVEPVYSKLKELGIPVIAQRSAGYEMYDLKAASDNDVIITNVPSYSPESIAEFAVYAAMRLIRNSDEIDQRVASQNFTWEPSIRSHSIQSLKVAVIGVGRIGSRVAKIYKHGFGAEVVGYDIVEHEEFKEHVVYQPDLQTAIKDADIVTIHMPLTEDNYHQFNHDLFNQMKPGTTLINAARGKIVKTQDLIEAIDRGQIKNAALDVYEDEGPFIPKNWEGQVIEDEVFLQILNHPNIHYTPHIAYYTDIAVQNLVEGGLNSALEVIKTGTDQHRVN</sequence>
<dbReference type="SUPFAM" id="SSF52283">
    <property type="entry name" value="Formate/glycerate dehydrogenase catalytic domain-like"/>
    <property type="match status" value="1"/>
</dbReference>
<dbReference type="Pfam" id="PF02826">
    <property type="entry name" value="2-Hacid_dh_C"/>
    <property type="match status" value="1"/>
</dbReference>
<dbReference type="InterPro" id="IPR058205">
    <property type="entry name" value="D-LDH-like"/>
</dbReference>
<dbReference type="GO" id="GO:0008720">
    <property type="term" value="F:D-lactate dehydrogenase (NAD+) activity"/>
    <property type="evidence" value="ECO:0007669"/>
    <property type="project" value="TreeGrafter"/>
</dbReference>
<organism evidence="6 7">
    <name type="scientific">Ruoffia tabacinasalis</name>
    <dbReference type="NCBI Taxonomy" id="87458"/>
    <lineage>
        <taxon>Bacteria</taxon>
        <taxon>Bacillati</taxon>
        <taxon>Bacillota</taxon>
        <taxon>Bacilli</taxon>
        <taxon>Lactobacillales</taxon>
        <taxon>Aerococcaceae</taxon>
        <taxon>Ruoffia</taxon>
    </lineage>
</organism>
<dbReference type="AlphaFoldDB" id="A0A5R9DVQ0"/>
<dbReference type="SUPFAM" id="SSF51735">
    <property type="entry name" value="NAD(P)-binding Rossmann-fold domains"/>
    <property type="match status" value="1"/>
</dbReference>
<keyword evidence="2" id="KW-0520">NAD</keyword>
<accession>A0A5R9DVQ0</accession>
<keyword evidence="3" id="KW-0560">Oxidoreductase</keyword>
<gene>
    <name evidence="6" type="ORF">FEZ33_04905</name>
</gene>
<dbReference type="Proteomes" id="UP000306420">
    <property type="component" value="Unassembled WGS sequence"/>
</dbReference>
<comment type="caution">
    <text evidence="6">The sequence shown here is derived from an EMBL/GenBank/DDBJ whole genome shotgun (WGS) entry which is preliminary data.</text>
</comment>
<dbReference type="Gene3D" id="3.40.50.720">
    <property type="entry name" value="NAD(P)-binding Rossmann-like Domain"/>
    <property type="match status" value="2"/>
</dbReference>
<dbReference type="PANTHER" id="PTHR43026:SF1">
    <property type="entry name" value="2-HYDROXYACID DEHYDROGENASE HOMOLOG 1-RELATED"/>
    <property type="match status" value="1"/>
</dbReference>
<evidence type="ECO:0000313" key="6">
    <source>
        <dbReference type="EMBL" id="TLQ41709.1"/>
    </source>
</evidence>
<dbReference type="InterPro" id="IPR006140">
    <property type="entry name" value="D-isomer_DH_NAD-bd"/>
</dbReference>
<proteinExistence type="inferred from homology"/>
<protein>
    <submittedName>
        <fullName evidence="6">D-2-hydroxyacid dehydrogenase</fullName>
    </submittedName>
</protein>
<evidence type="ECO:0000259" key="5">
    <source>
        <dbReference type="Pfam" id="PF02826"/>
    </source>
</evidence>
<dbReference type="CDD" id="cd12186">
    <property type="entry name" value="LDH"/>
    <property type="match status" value="1"/>
</dbReference>
<evidence type="ECO:0000256" key="3">
    <source>
        <dbReference type="RuleBase" id="RU003719"/>
    </source>
</evidence>
<reference evidence="6 7" key="1">
    <citation type="submission" date="2019-05" db="EMBL/GenBank/DDBJ databases">
        <title>The metagenome of a microbial culture collection derived from dairy environment covers the genomic content of the human microbiome.</title>
        <authorList>
            <person name="Roder T."/>
            <person name="Wuthrich D."/>
            <person name="Sattari Z."/>
            <person name="Von Ah U."/>
            <person name="Bar C."/>
            <person name="Ronchi F."/>
            <person name="Macpherson A.J."/>
            <person name="Ganal-Vonarburg S.C."/>
            <person name="Bruggmann R."/>
            <person name="Vergeres G."/>
        </authorList>
    </citation>
    <scope>NUCLEOTIDE SEQUENCE [LARGE SCALE GENOMIC DNA]</scope>
    <source>
        <strain evidence="6 7">FAM 24227</strain>
    </source>
</reference>
<dbReference type="PANTHER" id="PTHR43026">
    <property type="entry name" value="2-HYDROXYACID DEHYDROGENASE HOMOLOG 1-RELATED"/>
    <property type="match status" value="1"/>
</dbReference>
<evidence type="ECO:0000256" key="2">
    <source>
        <dbReference type="ARBA" id="ARBA00023027"/>
    </source>
</evidence>
<evidence type="ECO:0000313" key="7">
    <source>
        <dbReference type="Proteomes" id="UP000306420"/>
    </source>
</evidence>
<comment type="similarity">
    <text evidence="1 3">Belongs to the D-isomer specific 2-hydroxyacid dehydrogenase family.</text>
</comment>
<feature type="domain" description="D-isomer specific 2-hydroxyacid dehydrogenase catalytic" evidence="4">
    <location>
        <begin position="9"/>
        <end position="316"/>
    </location>
</feature>
<dbReference type="InterPro" id="IPR036291">
    <property type="entry name" value="NAD(P)-bd_dom_sf"/>
</dbReference>
<dbReference type="Pfam" id="PF00389">
    <property type="entry name" value="2-Hacid_dh"/>
    <property type="match status" value="1"/>
</dbReference>